<dbReference type="GO" id="GO:0045944">
    <property type="term" value="P:positive regulation of transcription by RNA polymerase II"/>
    <property type="evidence" value="ECO:0007669"/>
    <property type="project" value="TreeGrafter"/>
</dbReference>
<evidence type="ECO:0000313" key="4">
    <source>
        <dbReference type="Proteomes" id="UP000799437"/>
    </source>
</evidence>
<dbReference type="Proteomes" id="UP000799437">
    <property type="component" value="Unassembled WGS sequence"/>
</dbReference>
<evidence type="ECO:0000256" key="2">
    <source>
        <dbReference type="SAM" id="MobiDB-lite"/>
    </source>
</evidence>
<dbReference type="OrthoDB" id="5278208at2759"/>
<evidence type="ECO:0000313" key="3">
    <source>
        <dbReference type="EMBL" id="KAF2763125.1"/>
    </source>
</evidence>
<accession>A0A6A6WLP3</accession>
<dbReference type="GO" id="GO:0000976">
    <property type="term" value="F:transcription cis-regulatory region binding"/>
    <property type="evidence" value="ECO:0007669"/>
    <property type="project" value="TreeGrafter"/>
</dbReference>
<proteinExistence type="predicted"/>
<feature type="region of interest" description="Disordered" evidence="2">
    <location>
        <begin position="622"/>
        <end position="649"/>
    </location>
</feature>
<sequence>MGLTSDTTTQLKQFFRLKLVKFGSEDDNRRAMNTSNTVELGAVASLAEAEGSSVTKVIQRCKKGNRECVYPEPTPAGKSGKSSKVKGFVENLSSGEEDVMVESNDGLPTIPDDGEEDVTVKPESAVDSKFSPESQSQSRENSYPPSLTADEGPSPSTENSGQPPSKRPVPSRQQSRQTVKVTGDPEPDGEITSDMRFYLDYYKNNITCHHYAMKYDAEHFYTKTLLEMTQKNAALLYAIVGFAAYHHTLGKPNGKLAGFLKYYHESEVLGDWGNLKGHINAARHILTTLYTPVEMQKSNSLRKTLQWYVRFDLFLALQTATRTSLGHEWLVAQHEWLAAKAIEKPDDIAVLYEERFAYSRLLAGEYAILFDKDQPRDRPAHEFESKVADLMQKFARWPSELNPTLTDPRYLINKFSGVPALNTEIVDPYEPRILYGPERWVTNLIMIDIWAIELMFHMALSQMTGVPTKNLELIDKAYKSAQLFEAIELYPGAPLGAIIDAQASFALGCLLLDEDERTKMWCRQKLATIEMNGYIYPRGFRERMTAIWGTDMTAWWLPDVETCPPIIKELRNFTAERNSVTSEDLETLQGVFGNLRLTSSRKRGKQANNFGYDGVASPEFTFGSEGSSEPAFEDSPLRWDHSADGYTGN</sequence>
<organism evidence="3 4">
    <name type="scientific">Pseudovirgaria hyperparasitica</name>
    <dbReference type="NCBI Taxonomy" id="470096"/>
    <lineage>
        <taxon>Eukaryota</taxon>
        <taxon>Fungi</taxon>
        <taxon>Dikarya</taxon>
        <taxon>Ascomycota</taxon>
        <taxon>Pezizomycotina</taxon>
        <taxon>Dothideomycetes</taxon>
        <taxon>Dothideomycetes incertae sedis</taxon>
        <taxon>Acrospermales</taxon>
        <taxon>Acrospermaceae</taxon>
        <taxon>Pseudovirgaria</taxon>
    </lineage>
</organism>
<evidence type="ECO:0000256" key="1">
    <source>
        <dbReference type="ARBA" id="ARBA00023242"/>
    </source>
</evidence>
<feature type="compositionally biased region" description="Polar residues" evidence="2">
    <location>
        <begin position="171"/>
        <end position="180"/>
    </location>
</feature>
<dbReference type="EMBL" id="ML996565">
    <property type="protein sequence ID" value="KAF2763125.1"/>
    <property type="molecule type" value="Genomic_DNA"/>
</dbReference>
<keyword evidence="4" id="KW-1185">Reference proteome</keyword>
<name>A0A6A6WLP3_9PEZI</name>
<gene>
    <name evidence="3" type="ORF">EJ05DRAFT_495962</name>
</gene>
<dbReference type="GO" id="GO:0003700">
    <property type="term" value="F:DNA-binding transcription factor activity"/>
    <property type="evidence" value="ECO:0007669"/>
    <property type="project" value="TreeGrafter"/>
</dbReference>
<dbReference type="PANTHER" id="PTHR37534:SF10">
    <property type="entry name" value="ZN(II)2CYS6 TRANSCRIPTION FACTOR (EUROFUNG)"/>
    <property type="match status" value="1"/>
</dbReference>
<protein>
    <submittedName>
        <fullName evidence="3">Uncharacterized protein</fullName>
    </submittedName>
</protein>
<feature type="compositionally biased region" description="Polar residues" evidence="2">
    <location>
        <begin position="131"/>
        <end position="145"/>
    </location>
</feature>
<dbReference type="GeneID" id="54487371"/>
<dbReference type="RefSeq" id="XP_033605576.1">
    <property type="nucleotide sequence ID" value="XM_033746317.1"/>
</dbReference>
<dbReference type="GO" id="GO:0005634">
    <property type="term" value="C:nucleus"/>
    <property type="evidence" value="ECO:0007669"/>
    <property type="project" value="TreeGrafter"/>
</dbReference>
<keyword evidence="1" id="KW-0539">Nucleus</keyword>
<dbReference type="PANTHER" id="PTHR37534">
    <property type="entry name" value="TRANSCRIPTIONAL ACTIVATOR PROTEIN UGA3"/>
    <property type="match status" value="1"/>
</dbReference>
<dbReference type="AlphaFoldDB" id="A0A6A6WLP3"/>
<feature type="compositionally biased region" description="Polar residues" evidence="2">
    <location>
        <begin position="154"/>
        <end position="163"/>
    </location>
</feature>
<reference evidence="3" key="1">
    <citation type="journal article" date="2020" name="Stud. Mycol.">
        <title>101 Dothideomycetes genomes: a test case for predicting lifestyles and emergence of pathogens.</title>
        <authorList>
            <person name="Haridas S."/>
            <person name="Albert R."/>
            <person name="Binder M."/>
            <person name="Bloem J."/>
            <person name="Labutti K."/>
            <person name="Salamov A."/>
            <person name="Andreopoulos B."/>
            <person name="Baker S."/>
            <person name="Barry K."/>
            <person name="Bills G."/>
            <person name="Bluhm B."/>
            <person name="Cannon C."/>
            <person name="Castanera R."/>
            <person name="Culley D."/>
            <person name="Daum C."/>
            <person name="Ezra D."/>
            <person name="Gonzalez J."/>
            <person name="Henrissat B."/>
            <person name="Kuo A."/>
            <person name="Liang C."/>
            <person name="Lipzen A."/>
            <person name="Lutzoni F."/>
            <person name="Magnuson J."/>
            <person name="Mondo S."/>
            <person name="Nolan M."/>
            <person name="Ohm R."/>
            <person name="Pangilinan J."/>
            <person name="Park H.-J."/>
            <person name="Ramirez L."/>
            <person name="Alfaro M."/>
            <person name="Sun H."/>
            <person name="Tritt A."/>
            <person name="Yoshinaga Y."/>
            <person name="Zwiers L.-H."/>
            <person name="Turgeon B."/>
            <person name="Goodwin S."/>
            <person name="Spatafora J."/>
            <person name="Crous P."/>
            <person name="Grigoriev I."/>
        </authorList>
    </citation>
    <scope>NUCLEOTIDE SEQUENCE</scope>
    <source>
        <strain evidence="3">CBS 121739</strain>
    </source>
</reference>
<feature type="region of interest" description="Disordered" evidence="2">
    <location>
        <begin position="93"/>
        <end position="190"/>
    </location>
</feature>